<feature type="transmembrane region" description="Helical" evidence="1">
    <location>
        <begin position="21"/>
        <end position="41"/>
    </location>
</feature>
<keyword evidence="1" id="KW-1133">Transmembrane helix</keyword>
<feature type="transmembrane region" description="Helical" evidence="1">
    <location>
        <begin position="98"/>
        <end position="120"/>
    </location>
</feature>
<protein>
    <submittedName>
        <fullName evidence="2">Putative membrane protein</fullName>
    </submittedName>
</protein>
<feature type="transmembrane region" description="Helical" evidence="1">
    <location>
        <begin position="191"/>
        <end position="210"/>
    </location>
</feature>
<accession>A0A158I8F5</accession>
<gene>
    <name evidence="2" type="ORF">AWB64_05709</name>
</gene>
<evidence type="ECO:0000256" key="1">
    <source>
        <dbReference type="SAM" id="Phobius"/>
    </source>
</evidence>
<organism evidence="2 3">
    <name type="scientific">Caballeronia sordidicola</name>
    <name type="common">Burkholderia sordidicola</name>
    <dbReference type="NCBI Taxonomy" id="196367"/>
    <lineage>
        <taxon>Bacteria</taxon>
        <taxon>Pseudomonadati</taxon>
        <taxon>Pseudomonadota</taxon>
        <taxon>Betaproteobacteria</taxon>
        <taxon>Burkholderiales</taxon>
        <taxon>Burkholderiaceae</taxon>
        <taxon>Caballeronia</taxon>
    </lineage>
</organism>
<feature type="transmembrane region" description="Helical" evidence="1">
    <location>
        <begin position="75"/>
        <end position="92"/>
    </location>
</feature>
<feature type="transmembrane region" description="Helical" evidence="1">
    <location>
        <begin position="47"/>
        <end position="68"/>
    </location>
</feature>
<keyword evidence="1" id="KW-0472">Membrane</keyword>
<reference evidence="2 3" key="1">
    <citation type="submission" date="2016-01" db="EMBL/GenBank/DDBJ databases">
        <authorList>
            <person name="Oliw E.H."/>
        </authorList>
    </citation>
    <scope>NUCLEOTIDE SEQUENCE [LARGE SCALE GENOMIC DNA]</scope>
    <source>
        <strain evidence="2">LMG 22029</strain>
    </source>
</reference>
<evidence type="ECO:0000313" key="3">
    <source>
        <dbReference type="Proteomes" id="UP000054893"/>
    </source>
</evidence>
<dbReference type="Proteomes" id="UP000054893">
    <property type="component" value="Unassembled WGS sequence"/>
</dbReference>
<name>A0A158I8F5_CABSO</name>
<dbReference type="NCBIfam" id="NF041646">
    <property type="entry name" value="VC0807_fam"/>
    <property type="match status" value="1"/>
</dbReference>
<dbReference type="AlphaFoldDB" id="A0A158I8F5"/>
<keyword evidence="1" id="KW-0812">Transmembrane</keyword>
<dbReference type="EMBL" id="FCOC02000028">
    <property type="protein sequence ID" value="SAL52737.1"/>
    <property type="molecule type" value="Genomic_DNA"/>
</dbReference>
<evidence type="ECO:0000313" key="2">
    <source>
        <dbReference type="EMBL" id="SAL52737.1"/>
    </source>
</evidence>
<feature type="transmembrane region" description="Helical" evidence="1">
    <location>
        <begin position="153"/>
        <end position="171"/>
    </location>
</feature>
<sequence length="225" mass="25023">MVKPGIGFLNPHWNRPMIPSCRYLLAFVVNVALPAAAYRVALHYTGLSGALLISMLPLLAWMCADFAYLRHFDALSALALAGLALSVLAVIFDPTQWLRVARAPVVSGAIGMLFLGSLALRRPLVFYLARSTLARERQGREVEFEQMWRTRPALIRSIRLMTAVWGAGLVTENAARLWVIYRLAIDDPRFLSSWIGVAAYTGLSAWTVLYRRYCIKRQAAPSGAT</sequence>
<proteinExistence type="predicted"/>